<organism evidence="3 4">
    <name type="scientific">Actinomadura litoris</name>
    <dbReference type="NCBI Taxonomy" id="2678616"/>
    <lineage>
        <taxon>Bacteria</taxon>
        <taxon>Bacillati</taxon>
        <taxon>Actinomycetota</taxon>
        <taxon>Actinomycetes</taxon>
        <taxon>Streptosporangiales</taxon>
        <taxon>Thermomonosporaceae</taxon>
        <taxon>Actinomadura</taxon>
    </lineage>
</organism>
<feature type="region of interest" description="Disordered" evidence="1">
    <location>
        <begin position="70"/>
        <end position="97"/>
    </location>
</feature>
<sequence length="470" mass="50291">MREALDRKDLQTVLRIYVKATGLTQEAVGFLINTQQANVSRIWRGVRKRYSIEDLESFRDGLGIPGRLLGLQPGPHEEAAGTSRDGGGDLEEARAERSDEIYGGDGRLVGLARTALEAGTPGPPIAGDDNESVKRRTLLGGLVATAATAGSLARDAEPLREAFEAAVAADASDRDADTWERLAYDYAHEVGQSPATVLQPELAADFTELTNLLSSAQGTAKTRLVHVAAQMAALIAINLTNLGEGRSARRWWRTAARAADQTGDHTAAARIRGRAAVISLYTQTPRLSVLEAAEEAIELGRGAPESVVSGHAAKAQALAELGRHVEAKDALDDLRGVFERLPEAVLTERSCWGWSAGRLHFVTSLVHTTGGNVEAAMGAQDAALGASSEQSWKFRGQIEMHRAGALFVTGDIDEGARHMRRVLENLPAEKRNDGLLQGSAMTSLRLAAPAEAERPSIRQVRELLAATGDR</sequence>
<dbReference type="PROSITE" id="PS50943">
    <property type="entry name" value="HTH_CROC1"/>
    <property type="match status" value="1"/>
</dbReference>
<dbReference type="SUPFAM" id="SSF47413">
    <property type="entry name" value="lambda repressor-like DNA-binding domains"/>
    <property type="match status" value="1"/>
</dbReference>
<reference evidence="3 4" key="1">
    <citation type="submission" date="2019-11" db="EMBL/GenBank/DDBJ databases">
        <authorList>
            <person name="Cao P."/>
        </authorList>
    </citation>
    <scope>NUCLEOTIDE SEQUENCE [LARGE SCALE GENOMIC DNA]</scope>
    <source>
        <strain evidence="3 4">NEAU-AAG5</strain>
    </source>
</reference>
<dbReference type="Proteomes" id="UP000432015">
    <property type="component" value="Unassembled WGS sequence"/>
</dbReference>
<evidence type="ECO:0000256" key="1">
    <source>
        <dbReference type="SAM" id="MobiDB-lite"/>
    </source>
</evidence>
<dbReference type="InterPro" id="IPR010982">
    <property type="entry name" value="Lambda_DNA-bd_dom_sf"/>
</dbReference>
<accession>A0A7K1LB51</accession>
<comment type="caution">
    <text evidence="3">The sequence shown here is derived from an EMBL/GenBank/DDBJ whole genome shotgun (WGS) entry which is preliminary data.</text>
</comment>
<gene>
    <name evidence="3" type="ORF">GNZ18_34455</name>
</gene>
<dbReference type="InterPro" id="IPR001387">
    <property type="entry name" value="Cro/C1-type_HTH"/>
</dbReference>
<evidence type="ECO:0000313" key="3">
    <source>
        <dbReference type="EMBL" id="MUN41654.1"/>
    </source>
</evidence>
<name>A0A7K1LB51_9ACTN</name>
<evidence type="ECO:0000259" key="2">
    <source>
        <dbReference type="PROSITE" id="PS50943"/>
    </source>
</evidence>
<keyword evidence="4" id="KW-1185">Reference proteome</keyword>
<evidence type="ECO:0000313" key="4">
    <source>
        <dbReference type="Proteomes" id="UP000432015"/>
    </source>
</evidence>
<feature type="domain" description="HTH cro/C1-type" evidence="2">
    <location>
        <begin position="14"/>
        <end position="69"/>
    </location>
</feature>
<dbReference type="RefSeq" id="WP_156220825.1">
    <property type="nucleotide sequence ID" value="NZ_WOFH01000015.1"/>
</dbReference>
<dbReference type="AlphaFoldDB" id="A0A7K1LB51"/>
<dbReference type="GO" id="GO:0003677">
    <property type="term" value="F:DNA binding"/>
    <property type="evidence" value="ECO:0007669"/>
    <property type="project" value="InterPro"/>
</dbReference>
<protein>
    <recommendedName>
        <fullName evidence="2">HTH cro/C1-type domain-containing protein</fullName>
    </recommendedName>
</protein>
<dbReference type="EMBL" id="WOFH01000015">
    <property type="protein sequence ID" value="MUN41654.1"/>
    <property type="molecule type" value="Genomic_DNA"/>
</dbReference>
<proteinExistence type="predicted"/>